<feature type="domain" description="Beta-lactamase class A catalytic" evidence="2">
    <location>
        <begin position="152"/>
        <end position="294"/>
    </location>
</feature>
<dbReference type="Gene3D" id="3.40.710.10">
    <property type="entry name" value="DD-peptidase/beta-lactamase superfamily"/>
    <property type="match status" value="1"/>
</dbReference>
<dbReference type="PANTHER" id="PTHR35333:SF3">
    <property type="entry name" value="BETA-LACTAMASE-TYPE TRANSPEPTIDASE FOLD CONTAINING PROTEIN"/>
    <property type="match status" value="1"/>
</dbReference>
<dbReference type="RefSeq" id="WP_377291615.1">
    <property type="nucleotide sequence ID" value="NZ_JBHSBM010000027.1"/>
</dbReference>
<dbReference type="EMBL" id="JBHSBM010000027">
    <property type="protein sequence ID" value="MFC4061439.1"/>
    <property type="molecule type" value="Genomic_DNA"/>
</dbReference>
<evidence type="ECO:0000256" key="1">
    <source>
        <dbReference type="SAM" id="MobiDB-lite"/>
    </source>
</evidence>
<protein>
    <submittedName>
        <fullName evidence="3">Serine hydrolase</fullName>
    </submittedName>
</protein>
<keyword evidence="4" id="KW-1185">Reference proteome</keyword>
<gene>
    <name evidence="3" type="ORF">ACFOWE_24320</name>
</gene>
<sequence length="346" mass="37170">MVGPRAPAAVAAAVLVPVLMGGCVVHRHAAPHRVDRPGAADVRTGPLPTPTPPVPLTPLVPLFPAAGGRWTGHPPPGPGAPGDELTRSLDRALAGYGGRLTAAVRDLSTGRDYRYHDDLQLPTGSTSKVNILMALLLSTPWRGLDARARRDADRMIRLSDNEAADRLYERIGLEAGLAEANRRFGLERTYAPPGRCVDLYCWGITRSTAEDQLRLLGALATERSPLGKEDREQVLRLMGEVIPEQRWGISAGACEGDRVVLKNGWLRRVSSGRWVVVSAGLIRGGGRDYAVAVLSEDNRRMAEGVTRVEDTAKRIMSALRGGGECAGERGAPRLEGEKEKKAAKSP</sequence>
<feature type="compositionally biased region" description="Basic and acidic residues" evidence="1">
    <location>
        <begin position="326"/>
        <end position="346"/>
    </location>
</feature>
<evidence type="ECO:0000313" key="3">
    <source>
        <dbReference type="EMBL" id="MFC4061439.1"/>
    </source>
</evidence>
<dbReference type="SUPFAM" id="SSF56601">
    <property type="entry name" value="beta-lactamase/transpeptidase-like"/>
    <property type="match status" value="1"/>
</dbReference>
<dbReference type="PROSITE" id="PS51257">
    <property type="entry name" value="PROKAR_LIPOPROTEIN"/>
    <property type="match status" value="1"/>
</dbReference>
<dbReference type="InterPro" id="IPR012338">
    <property type="entry name" value="Beta-lactam/transpept-like"/>
</dbReference>
<dbReference type="Proteomes" id="UP001595850">
    <property type="component" value="Unassembled WGS sequence"/>
</dbReference>
<dbReference type="GO" id="GO:0016787">
    <property type="term" value="F:hydrolase activity"/>
    <property type="evidence" value="ECO:0007669"/>
    <property type="project" value="UniProtKB-KW"/>
</dbReference>
<evidence type="ECO:0000313" key="4">
    <source>
        <dbReference type="Proteomes" id="UP001595850"/>
    </source>
</evidence>
<reference evidence="4" key="1">
    <citation type="journal article" date="2019" name="Int. J. Syst. Evol. Microbiol.">
        <title>The Global Catalogue of Microorganisms (GCM) 10K type strain sequencing project: providing services to taxonomists for standard genome sequencing and annotation.</title>
        <authorList>
            <consortium name="The Broad Institute Genomics Platform"/>
            <consortium name="The Broad Institute Genome Sequencing Center for Infectious Disease"/>
            <person name="Wu L."/>
            <person name="Ma J."/>
        </authorList>
    </citation>
    <scope>NUCLEOTIDE SEQUENCE [LARGE SCALE GENOMIC DNA]</scope>
    <source>
        <strain evidence="4">TBRC 4489</strain>
    </source>
</reference>
<feature type="region of interest" description="Disordered" evidence="1">
    <location>
        <begin position="321"/>
        <end position="346"/>
    </location>
</feature>
<dbReference type="Pfam" id="PF13354">
    <property type="entry name" value="Beta-lactamase2"/>
    <property type="match status" value="1"/>
</dbReference>
<dbReference type="InterPro" id="IPR000871">
    <property type="entry name" value="Beta-lactam_class-A"/>
</dbReference>
<accession>A0ABV8IB34</accession>
<keyword evidence="3" id="KW-0378">Hydrolase</keyword>
<evidence type="ECO:0000259" key="2">
    <source>
        <dbReference type="Pfam" id="PF13354"/>
    </source>
</evidence>
<proteinExistence type="predicted"/>
<dbReference type="PANTHER" id="PTHR35333">
    <property type="entry name" value="BETA-LACTAMASE"/>
    <property type="match status" value="1"/>
</dbReference>
<dbReference type="InterPro" id="IPR045155">
    <property type="entry name" value="Beta-lactam_cat"/>
</dbReference>
<comment type="caution">
    <text evidence="3">The sequence shown here is derived from an EMBL/GenBank/DDBJ whole genome shotgun (WGS) entry which is preliminary data.</text>
</comment>
<organism evidence="3 4">
    <name type="scientific">Planomonospora corallina</name>
    <dbReference type="NCBI Taxonomy" id="1806052"/>
    <lineage>
        <taxon>Bacteria</taxon>
        <taxon>Bacillati</taxon>
        <taxon>Actinomycetota</taxon>
        <taxon>Actinomycetes</taxon>
        <taxon>Streptosporangiales</taxon>
        <taxon>Streptosporangiaceae</taxon>
        <taxon>Planomonospora</taxon>
    </lineage>
</organism>
<name>A0ABV8IB34_9ACTN</name>